<evidence type="ECO:0000256" key="3">
    <source>
        <dbReference type="ARBA" id="ARBA00022448"/>
    </source>
</evidence>
<comment type="subcellular location">
    <subcellularLocation>
        <location evidence="1">Membrane</location>
        <topology evidence="1">Multi-pass membrane protein</topology>
    </subcellularLocation>
</comment>
<dbReference type="GO" id="GO:0005524">
    <property type="term" value="F:ATP binding"/>
    <property type="evidence" value="ECO:0007669"/>
    <property type="project" value="InterPro"/>
</dbReference>
<dbReference type="AlphaFoldDB" id="A0A7R9FR95"/>
<keyword evidence="3" id="KW-0813">Transport</keyword>
<evidence type="ECO:0000256" key="4">
    <source>
        <dbReference type="ARBA" id="ARBA00022692"/>
    </source>
</evidence>
<dbReference type="PANTHER" id="PTHR48041">
    <property type="entry name" value="ABC TRANSPORTER G FAMILY MEMBER 28"/>
    <property type="match status" value="1"/>
</dbReference>
<sequence length="113" mass="12784">MTKAAWVKREKPLRGSTRVPSRNSLEIAYSDVHYWVRDPDGNESYAEYEHVSRECCDAGMKEILKGLDGRMKPGELTAIMGPSGAGKTCLMNILAGYRSPNLYHHLSSRKNYY</sequence>
<keyword evidence="5" id="KW-1133">Transmembrane helix</keyword>
<dbReference type="InterPro" id="IPR003439">
    <property type="entry name" value="ABC_transporter-like_ATP-bd"/>
</dbReference>
<evidence type="ECO:0000313" key="8">
    <source>
        <dbReference type="EMBL" id="CAD7251945.1"/>
    </source>
</evidence>
<dbReference type="GO" id="GO:0005886">
    <property type="term" value="C:plasma membrane"/>
    <property type="evidence" value="ECO:0007669"/>
    <property type="project" value="TreeGrafter"/>
</dbReference>
<dbReference type="InterPro" id="IPR050352">
    <property type="entry name" value="ABCG_transporters"/>
</dbReference>
<evidence type="ECO:0000259" key="7">
    <source>
        <dbReference type="Pfam" id="PF00005"/>
    </source>
</evidence>
<keyword evidence="9" id="KW-1185">Reference proteome</keyword>
<organism evidence="8">
    <name type="scientific">Darwinula stevensoni</name>
    <dbReference type="NCBI Taxonomy" id="69355"/>
    <lineage>
        <taxon>Eukaryota</taxon>
        <taxon>Metazoa</taxon>
        <taxon>Ecdysozoa</taxon>
        <taxon>Arthropoda</taxon>
        <taxon>Crustacea</taxon>
        <taxon>Oligostraca</taxon>
        <taxon>Ostracoda</taxon>
        <taxon>Podocopa</taxon>
        <taxon>Podocopida</taxon>
        <taxon>Darwinulocopina</taxon>
        <taxon>Darwinuloidea</taxon>
        <taxon>Darwinulidae</taxon>
        <taxon>Darwinula</taxon>
    </lineage>
</organism>
<dbReference type="PANTHER" id="PTHR48041:SF78">
    <property type="entry name" value="ABC TRANSPORTER EXPRESSED IN TRACHEA, ISOFORM A"/>
    <property type="match status" value="1"/>
</dbReference>
<evidence type="ECO:0000256" key="6">
    <source>
        <dbReference type="ARBA" id="ARBA00023136"/>
    </source>
</evidence>
<keyword evidence="6" id="KW-0472">Membrane</keyword>
<dbReference type="EMBL" id="CAJPEV010003965">
    <property type="protein sequence ID" value="CAG0900897.1"/>
    <property type="molecule type" value="Genomic_DNA"/>
</dbReference>
<dbReference type="EMBL" id="LR903482">
    <property type="protein sequence ID" value="CAD7251945.1"/>
    <property type="molecule type" value="Genomic_DNA"/>
</dbReference>
<protein>
    <recommendedName>
        <fullName evidence="7">ABC transporter domain-containing protein</fullName>
    </recommendedName>
</protein>
<keyword evidence="4" id="KW-0812">Transmembrane</keyword>
<evidence type="ECO:0000256" key="2">
    <source>
        <dbReference type="ARBA" id="ARBA00005814"/>
    </source>
</evidence>
<dbReference type="GO" id="GO:0016887">
    <property type="term" value="F:ATP hydrolysis activity"/>
    <property type="evidence" value="ECO:0007669"/>
    <property type="project" value="InterPro"/>
</dbReference>
<evidence type="ECO:0000256" key="5">
    <source>
        <dbReference type="ARBA" id="ARBA00022989"/>
    </source>
</evidence>
<evidence type="ECO:0000256" key="1">
    <source>
        <dbReference type="ARBA" id="ARBA00004141"/>
    </source>
</evidence>
<gene>
    <name evidence="8" type="ORF">DSTB1V02_LOCUS11706</name>
</gene>
<comment type="similarity">
    <text evidence="2">Belongs to the ABC transporter superfamily. ABCG family. Eye pigment precursor importer (TC 3.A.1.204) subfamily.</text>
</comment>
<name>A0A7R9FR95_9CRUS</name>
<dbReference type="Gene3D" id="3.40.50.300">
    <property type="entry name" value="P-loop containing nucleotide triphosphate hydrolases"/>
    <property type="match status" value="1"/>
</dbReference>
<dbReference type="OrthoDB" id="6348494at2759"/>
<dbReference type="SUPFAM" id="SSF52540">
    <property type="entry name" value="P-loop containing nucleoside triphosphate hydrolases"/>
    <property type="match status" value="1"/>
</dbReference>
<dbReference type="Pfam" id="PF00005">
    <property type="entry name" value="ABC_tran"/>
    <property type="match status" value="1"/>
</dbReference>
<feature type="domain" description="ABC transporter" evidence="7">
    <location>
        <begin position="64"/>
        <end position="100"/>
    </location>
</feature>
<proteinExistence type="inferred from homology"/>
<dbReference type="InterPro" id="IPR027417">
    <property type="entry name" value="P-loop_NTPase"/>
</dbReference>
<accession>A0A7R9FR95</accession>
<evidence type="ECO:0000313" key="9">
    <source>
        <dbReference type="Proteomes" id="UP000677054"/>
    </source>
</evidence>
<dbReference type="Proteomes" id="UP000677054">
    <property type="component" value="Unassembled WGS sequence"/>
</dbReference>
<reference evidence="8" key="1">
    <citation type="submission" date="2020-11" db="EMBL/GenBank/DDBJ databases">
        <authorList>
            <person name="Tran Van P."/>
        </authorList>
    </citation>
    <scope>NUCLEOTIDE SEQUENCE</scope>
</reference>
<dbReference type="GO" id="GO:0042626">
    <property type="term" value="F:ATPase-coupled transmembrane transporter activity"/>
    <property type="evidence" value="ECO:0007669"/>
    <property type="project" value="TreeGrafter"/>
</dbReference>